<organism evidence="1 2">
    <name type="scientific">Gilvimarinus algae</name>
    <dbReference type="NCBI Taxonomy" id="3058037"/>
    <lineage>
        <taxon>Bacteria</taxon>
        <taxon>Pseudomonadati</taxon>
        <taxon>Pseudomonadota</taxon>
        <taxon>Gammaproteobacteria</taxon>
        <taxon>Cellvibrionales</taxon>
        <taxon>Cellvibrionaceae</taxon>
        <taxon>Gilvimarinus</taxon>
    </lineage>
</organism>
<dbReference type="RefSeq" id="WP_302714441.1">
    <property type="nucleotide sequence ID" value="NZ_JAULRT010000062.1"/>
</dbReference>
<gene>
    <name evidence="1" type="ORF">QWI16_15480</name>
</gene>
<dbReference type="PROSITE" id="PS51257">
    <property type="entry name" value="PROKAR_LIPOPROTEIN"/>
    <property type="match status" value="1"/>
</dbReference>
<sequence length="138" mass="15397">MNRGLESMGKRFFYAVAVLFCVAATGCATQSSKLTPEERVAALSQKRLDALLAGDLKKAYGFLSPAYRSGVTFSRYSAFVAGVGTWKEAEVKSVNCEEQLCKVAVGLTYKSPMVKEVLTTTLNERWLNIDGKWWYYQK</sequence>
<accession>A0ABT8THK4</accession>
<proteinExistence type="predicted"/>
<reference evidence="1" key="1">
    <citation type="submission" date="2023-07" db="EMBL/GenBank/DDBJ databases">
        <title>Gilvimarinus algae sp. nov., isolated from the surface of Kelp.</title>
        <authorList>
            <person name="Sun Y.Y."/>
            <person name="Gong Y."/>
            <person name="Du Z.J."/>
        </authorList>
    </citation>
    <scope>NUCLEOTIDE SEQUENCE</scope>
    <source>
        <strain evidence="1">SDUM040014</strain>
    </source>
</reference>
<keyword evidence="2" id="KW-1185">Reference proteome</keyword>
<dbReference type="Proteomes" id="UP001168380">
    <property type="component" value="Unassembled WGS sequence"/>
</dbReference>
<name>A0ABT8THK4_9GAMM</name>
<dbReference type="EMBL" id="JAULRT010000062">
    <property type="protein sequence ID" value="MDO3383582.1"/>
    <property type="molecule type" value="Genomic_DNA"/>
</dbReference>
<protein>
    <recommendedName>
        <fullName evidence="3">Lipoprotein</fullName>
    </recommendedName>
</protein>
<evidence type="ECO:0000313" key="1">
    <source>
        <dbReference type="EMBL" id="MDO3383582.1"/>
    </source>
</evidence>
<comment type="caution">
    <text evidence="1">The sequence shown here is derived from an EMBL/GenBank/DDBJ whole genome shotgun (WGS) entry which is preliminary data.</text>
</comment>
<evidence type="ECO:0000313" key="2">
    <source>
        <dbReference type="Proteomes" id="UP001168380"/>
    </source>
</evidence>
<evidence type="ECO:0008006" key="3">
    <source>
        <dbReference type="Google" id="ProtNLM"/>
    </source>
</evidence>